<dbReference type="PANTHER" id="PTHR11040:SF69">
    <property type="entry name" value="ZINC-REGULATED TRANSPORTER 2"/>
    <property type="match status" value="1"/>
</dbReference>
<protein>
    <submittedName>
        <fullName evidence="9">Zinc/iron permease, fungal/plant</fullName>
    </submittedName>
</protein>
<keyword evidence="7 8" id="KW-0472">Membrane</keyword>
<name>A0A166P0K1_9EURO</name>
<feature type="transmembrane region" description="Helical" evidence="8">
    <location>
        <begin position="322"/>
        <end position="343"/>
    </location>
</feature>
<evidence type="ECO:0000256" key="2">
    <source>
        <dbReference type="ARBA" id="ARBA00006939"/>
    </source>
</evidence>
<evidence type="ECO:0000256" key="6">
    <source>
        <dbReference type="ARBA" id="ARBA00023065"/>
    </source>
</evidence>
<dbReference type="InterPro" id="IPR004698">
    <property type="entry name" value="Zn/Fe_permease_fun/pln"/>
</dbReference>
<feature type="transmembrane region" description="Helical" evidence="8">
    <location>
        <begin position="116"/>
        <end position="135"/>
    </location>
</feature>
<dbReference type="NCBIfam" id="TIGR00820">
    <property type="entry name" value="zip"/>
    <property type="match status" value="1"/>
</dbReference>
<evidence type="ECO:0000256" key="4">
    <source>
        <dbReference type="ARBA" id="ARBA00022692"/>
    </source>
</evidence>
<feature type="transmembrane region" description="Helical" evidence="8">
    <location>
        <begin position="38"/>
        <end position="58"/>
    </location>
</feature>
<dbReference type="GO" id="GO:0071578">
    <property type="term" value="P:zinc ion import across plasma membrane"/>
    <property type="evidence" value="ECO:0007669"/>
    <property type="project" value="EnsemblFungi"/>
</dbReference>
<sequence length="376" mass="40385">MSLSEAGAMALDSLVRRDDDEHTCGGGNDYDGRQGVRISAIFVIMVGSALGAFFPVLTRPGSRVHKWIAIPAWFFFICKYFGTGVIIATAFIHLLAEADEKLTDECLTGPITEYPWTFGIALMTIVVLFFIEFLTMRYANFGSHHDDYSNDVDVEKLPTPEGSANAALGASAPTEHYAHAGEHVAIADASVKAAKSSANTPSENMDVSVGESYSAILTGIFVLEFGILFHSVFIGLTLAVTSSDEFNVLYIVLVFHQLFEGLGLGARLAGVPWPKGKEWTAYVLAGGYALTTPIAIAIGIGVRKSYPPNSSRTLITEGVFNSISGGILLYTGLVELLAHEFIFSPHMKQASLLEILSAFFLIAAGTALMALLGKWA</sequence>
<evidence type="ECO:0000313" key="9">
    <source>
        <dbReference type="EMBL" id="KZZ93660.1"/>
    </source>
</evidence>
<dbReference type="InterPro" id="IPR003689">
    <property type="entry name" value="ZIP"/>
</dbReference>
<dbReference type="AlphaFoldDB" id="A0A166P0K1"/>
<evidence type="ECO:0000256" key="3">
    <source>
        <dbReference type="ARBA" id="ARBA00022448"/>
    </source>
</evidence>
<keyword evidence="6 8" id="KW-0406">Ion transport</keyword>
<dbReference type="VEuPathDB" id="FungiDB:AAP_02452"/>
<dbReference type="Pfam" id="PF02535">
    <property type="entry name" value="Zip"/>
    <property type="match status" value="1"/>
</dbReference>
<dbReference type="PANTHER" id="PTHR11040">
    <property type="entry name" value="ZINC/IRON TRANSPORTER"/>
    <property type="match status" value="1"/>
</dbReference>
<comment type="similarity">
    <text evidence="2 8">Belongs to the ZIP transporter (TC 2.A.5) family.</text>
</comment>
<dbReference type="GO" id="GO:0005886">
    <property type="term" value="C:plasma membrane"/>
    <property type="evidence" value="ECO:0007669"/>
    <property type="project" value="EnsemblFungi"/>
</dbReference>
<proteinExistence type="inferred from homology"/>
<organism evidence="9 10">
    <name type="scientific">Ascosphaera apis ARSEF 7405</name>
    <dbReference type="NCBI Taxonomy" id="392613"/>
    <lineage>
        <taxon>Eukaryota</taxon>
        <taxon>Fungi</taxon>
        <taxon>Dikarya</taxon>
        <taxon>Ascomycota</taxon>
        <taxon>Pezizomycotina</taxon>
        <taxon>Eurotiomycetes</taxon>
        <taxon>Eurotiomycetidae</taxon>
        <taxon>Onygenales</taxon>
        <taxon>Ascosphaeraceae</taxon>
        <taxon>Ascosphaera</taxon>
    </lineage>
</organism>
<reference evidence="9 10" key="1">
    <citation type="journal article" date="2016" name="Genome Biol. Evol.">
        <title>Divergent and convergent evolution of fungal pathogenicity.</title>
        <authorList>
            <person name="Shang Y."/>
            <person name="Xiao G."/>
            <person name="Zheng P."/>
            <person name="Cen K."/>
            <person name="Zhan S."/>
            <person name="Wang C."/>
        </authorList>
    </citation>
    <scope>NUCLEOTIDE SEQUENCE [LARGE SCALE GENOMIC DNA]</scope>
    <source>
        <strain evidence="9 10">ARSEF 7405</strain>
    </source>
</reference>
<evidence type="ECO:0000256" key="5">
    <source>
        <dbReference type="ARBA" id="ARBA00022989"/>
    </source>
</evidence>
<feature type="transmembrane region" description="Helical" evidence="8">
    <location>
        <begin position="70"/>
        <end position="96"/>
    </location>
</feature>
<evidence type="ECO:0000313" key="10">
    <source>
        <dbReference type="Proteomes" id="UP000242877"/>
    </source>
</evidence>
<keyword evidence="3 8" id="KW-0813">Transport</keyword>
<keyword evidence="10" id="KW-1185">Reference proteome</keyword>
<evidence type="ECO:0000256" key="8">
    <source>
        <dbReference type="RuleBase" id="RU362088"/>
    </source>
</evidence>
<comment type="caution">
    <text evidence="9">The sequence shown here is derived from an EMBL/GenBank/DDBJ whole genome shotgun (WGS) entry which is preliminary data.</text>
</comment>
<accession>A0A166P0K1</accession>
<gene>
    <name evidence="9" type="ORF">AAP_02452</name>
</gene>
<keyword evidence="4 8" id="KW-0812">Transmembrane</keyword>
<feature type="transmembrane region" description="Helical" evidence="8">
    <location>
        <begin position="355"/>
        <end position="373"/>
    </location>
</feature>
<dbReference type="EMBL" id="AZGZ01000008">
    <property type="protein sequence ID" value="KZZ93660.1"/>
    <property type="molecule type" value="Genomic_DNA"/>
</dbReference>
<feature type="transmembrane region" description="Helical" evidence="8">
    <location>
        <begin position="215"/>
        <end position="236"/>
    </location>
</feature>
<dbReference type="OrthoDB" id="448280at2759"/>
<dbReference type="GO" id="GO:0000007">
    <property type="term" value="F:low-affinity zinc ion transmembrane transporter activity"/>
    <property type="evidence" value="ECO:0007669"/>
    <property type="project" value="EnsemblFungi"/>
</dbReference>
<dbReference type="Proteomes" id="UP000242877">
    <property type="component" value="Unassembled WGS sequence"/>
</dbReference>
<comment type="subcellular location">
    <subcellularLocation>
        <location evidence="1 8">Membrane</location>
        <topology evidence="1 8">Multi-pass membrane protein</topology>
    </subcellularLocation>
</comment>
<feature type="transmembrane region" description="Helical" evidence="8">
    <location>
        <begin position="248"/>
        <end position="269"/>
    </location>
</feature>
<evidence type="ECO:0000256" key="1">
    <source>
        <dbReference type="ARBA" id="ARBA00004141"/>
    </source>
</evidence>
<evidence type="ECO:0000256" key="7">
    <source>
        <dbReference type="ARBA" id="ARBA00023136"/>
    </source>
</evidence>
<keyword evidence="5 8" id="KW-1133">Transmembrane helix</keyword>
<feature type="transmembrane region" description="Helical" evidence="8">
    <location>
        <begin position="281"/>
        <end position="302"/>
    </location>
</feature>